<keyword evidence="1 6" id="KW-0768">Sushi</keyword>
<dbReference type="PANTHER" id="PTHR19325">
    <property type="entry name" value="COMPLEMENT COMPONENT-RELATED SUSHI DOMAIN-CONTAINING"/>
    <property type="match status" value="1"/>
</dbReference>
<evidence type="ECO:0000256" key="2">
    <source>
        <dbReference type="ARBA" id="ARBA00022729"/>
    </source>
</evidence>
<name>A0A8B7QAQ9_HIPAR</name>
<dbReference type="InterPro" id="IPR035976">
    <property type="entry name" value="Sushi/SCR/CCP_sf"/>
</dbReference>
<dbReference type="RefSeq" id="XP_019484708.1">
    <property type="nucleotide sequence ID" value="XM_019629163.1"/>
</dbReference>
<accession>A0A8B7QAQ9</accession>
<organism evidence="9 10">
    <name type="scientific">Hipposideros armiger</name>
    <name type="common">Great Himalayan leaf-nosed bat</name>
    <dbReference type="NCBI Taxonomy" id="186990"/>
    <lineage>
        <taxon>Eukaryota</taxon>
        <taxon>Metazoa</taxon>
        <taxon>Chordata</taxon>
        <taxon>Craniata</taxon>
        <taxon>Vertebrata</taxon>
        <taxon>Euteleostomi</taxon>
        <taxon>Mammalia</taxon>
        <taxon>Eutheria</taxon>
        <taxon>Laurasiatheria</taxon>
        <taxon>Chiroptera</taxon>
        <taxon>Yinpterochiroptera</taxon>
        <taxon>Rhinolophoidea</taxon>
        <taxon>Hipposideridae</taxon>
        <taxon>Hipposideros</taxon>
    </lineage>
</organism>
<evidence type="ECO:0000256" key="5">
    <source>
        <dbReference type="ARBA" id="ARBA00023180"/>
    </source>
</evidence>
<feature type="signal peptide" evidence="7">
    <location>
        <begin position="1"/>
        <end position="30"/>
    </location>
</feature>
<protein>
    <submittedName>
        <fullName evidence="10 11">C4b-binding protein alpha chain-like isoform X1</fullName>
    </submittedName>
</protein>
<proteinExistence type="predicted"/>
<dbReference type="PANTHER" id="PTHR19325:SF570">
    <property type="entry name" value="COMPLEMENT COMPONENT 4 BINDING PROTEIN, MEMBRANE"/>
    <property type="match status" value="1"/>
</dbReference>
<dbReference type="FunFam" id="2.10.70.10:FF:000014">
    <property type="entry name" value="Membrane cofactor protein"/>
    <property type="match status" value="1"/>
</dbReference>
<reference evidence="10 11" key="1">
    <citation type="submission" date="2025-04" db="UniProtKB">
        <authorList>
            <consortium name="RefSeq"/>
        </authorList>
    </citation>
    <scope>IDENTIFICATION</scope>
    <source>
        <tissue evidence="10 11">Muscle</tissue>
    </source>
</reference>
<evidence type="ECO:0000313" key="10">
    <source>
        <dbReference type="RefSeq" id="XP_019484708.1"/>
    </source>
</evidence>
<dbReference type="InterPro" id="IPR050350">
    <property type="entry name" value="Compl-Cell_Adhes-Reg"/>
</dbReference>
<dbReference type="InterPro" id="IPR040514">
    <property type="entry name" value="C4bp_oligo"/>
</dbReference>
<dbReference type="PROSITE" id="PS50923">
    <property type="entry name" value="SUSHI"/>
    <property type="match status" value="2"/>
</dbReference>
<dbReference type="Proteomes" id="UP000694851">
    <property type="component" value="Unplaced"/>
</dbReference>
<keyword evidence="5" id="KW-0325">Glycoprotein</keyword>
<evidence type="ECO:0000256" key="6">
    <source>
        <dbReference type="PROSITE-ProRule" id="PRU00302"/>
    </source>
</evidence>
<evidence type="ECO:0000256" key="3">
    <source>
        <dbReference type="ARBA" id="ARBA00022737"/>
    </source>
</evidence>
<comment type="caution">
    <text evidence="6">Lacks conserved residue(s) required for the propagation of feature annotation.</text>
</comment>
<dbReference type="InterPro" id="IPR000436">
    <property type="entry name" value="Sushi_SCR_CCP_dom"/>
</dbReference>
<dbReference type="AlphaFoldDB" id="A0A8B7QAQ9"/>
<feature type="domain" description="Sushi" evidence="8">
    <location>
        <begin position="87"/>
        <end position="144"/>
    </location>
</feature>
<feature type="domain" description="Sushi" evidence="8">
    <location>
        <begin position="28"/>
        <end position="86"/>
    </location>
</feature>
<dbReference type="Pfam" id="PF18453">
    <property type="entry name" value="C4bp_oligo"/>
    <property type="match status" value="1"/>
</dbReference>
<feature type="disulfide bond" evidence="6">
    <location>
        <begin position="115"/>
        <end position="142"/>
    </location>
</feature>
<gene>
    <name evidence="10 11" type="primary">LOC109374512</name>
</gene>
<dbReference type="Gene3D" id="2.10.70.10">
    <property type="entry name" value="Complement Module, domain 1"/>
    <property type="match status" value="2"/>
</dbReference>
<evidence type="ECO:0000256" key="1">
    <source>
        <dbReference type="ARBA" id="ARBA00022659"/>
    </source>
</evidence>
<evidence type="ECO:0000256" key="4">
    <source>
        <dbReference type="ARBA" id="ARBA00023157"/>
    </source>
</evidence>
<dbReference type="Pfam" id="PF00084">
    <property type="entry name" value="Sushi"/>
    <property type="match status" value="2"/>
</dbReference>
<keyword evidence="2 7" id="KW-0732">Signal</keyword>
<dbReference type="OrthoDB" id="8961654at2759"/>
<keyword evidence="3" id="KW-0677">Repeat</keyword>
<evidence type="ECO:0000256" key="7">
    <source>
        <dbReference type="SAM" id="SignalP"/>
    </source>
</evidence>
<evidence type="ECO:0000259" key="8">
    <source>
        <dbReference type="PROSITE" id="PS50923"/>
    </source>
</evidence>
<keyword evidence="4 6" id="KW-1015">Disulfide bond</keyword>
<dbReference type="SMART" id="SM00032">
    <property type="entry name" value="CCP"/>
    <property type="match status" value="2"/>
</dbReference>
<feature type="chain" id="PRO_5044664557" evidence="7">
    <location>
        <begin position="31"/>
        <end position="188"/>
    </location>
</feature>
<sequence length="188" mass="20971">MPLKVQSTVSALCLFGVLTLLLCPSGQCDCRIFPSIAHGSHQDMSSFLSFTTVVHYECDEGYVLVGEPQITCRNSQWSSPAPQCKALCLKPEIENGKLSVDKNQYVESENVTIRCNSGYVVVSSQNITCSENKTWYPEVSKCEWEVHNGCEQVLTGSQLLQCLPNPEDVKMALEVYKLSLEIKQLKQE</sequence>
<evidence type="ECO:0000313" key="9">
    <source>
        <dbReference type="Proteomes" id="UP000694851"/>
    </source>
</evidence>
<keyword evidence="9" id="KW-1185">Reference proteome</keyword>
<evidence type="ECO:0000313" key="11">
    <source>
        <dbReference type="RefSeq" id="XP_019484709.1"/>
    </source>
</evidence>
<dbReference type="SUPFAM" id="SSF57535">
    <property type="entry name" value="Complement control module/SCR domain"/>
    <property type="match status" value="2"/>
</dbReference>
<dbReference type="CDD" id="cd00033">
    <property type="entry name" value="CCP"/>
    <property type="match status" value="2"/>
</dbReference>
<dbReference type="GeneID" id="109374512"/>
<dbReference type="Gene3D" id="1.20.5.3730">
    <property type="match status" value="1"/>
</dbReference>
<dbReference type="KEGG" id="hai:109374512"/>
<dbReference type="RefSeq" id="XP_019484709.1">
    <property type="nucleotide sequence ID" value="XM_019629164.1"/>
</dbReference>